<comment type="caution">
    <text evidence="2">The sequence shown here is derived from an EMBL/GenBank/DDBJ whole genome shotgun (WGS) entry which is preliminary data.</text>
</comment>
<dbReference type="AlphaFoldDB" id="A0AAN8KXM9"/>
<dbReference type="EMBL" id="JAGTTL010000028">
    <property type="protein sequence ID" value="KAK6299833.1"/>
    <property type="molecule type" value="Genomic_DNA"/>
</dbReference>
<dbReference type="Proteomes" id="UP001356427">
    <property type="component" value="Unassembled WGS sequence"/>
</dbReference>
<dbReference type="PANTHER" id="PTHR47331">
    <property type="entry name" value="PHD-TYPE DOMAIN-CONTAINING PROTEIN"/>
    <property type="match status" value="1"/>
</dbReference>
<gene>
    <name evidence="2" type="ORF">J4Q44_G00298660</name>
</gene>
<feature type="domain" description="DUF5641" evidence="1">
    <location>
        <begin position="2"/>
        <end position="76"/>
    </location>
</feature>
<keyword evidence="3" id="KW-1185">Reference proteome</keyword>
<sequence>MRNYFPSLQQRQKWLKDTPDLKVGQVAMIVDLQLPQASWPIGRIVKTISRADGRIRTAEVKVMDRIYLRSVVRLVKFPPLSYFTNKYVLSVLKFTYPTLFQGWQTFIGGLLLLLSGKLGLVDISGFPRSAALSWLPGSLLFVGNIYAGSRALSRLPIPFFFTLHNASEVVNCLILKLTQRERIPWMKLLSVSLLLMSAINLPVYDPQFDPGGYMWALAHIFCVGAYRVFKTHFKSSHLSDLEQQYINYLFSVLLLAFAAHPTGDLFGALEFPFLLSPRFHSGCCASALLGFFLLLASVKLKSGLPLEHCGVWIFLSKVFATCLSPLVFNIEVNMPSFCCVFFSHVGEALLVYSESTSQVQ</sequence>
<dbReference type="PANTHER" id="PTHR47331:SF6">
    <property type="entry name" value="DOUBLECORTIN DOMAIN-CONTAINING PROTEIN"/>
    <property type="match status" value="1"/>
</dbReference>
<proteinExistence type="predicted"/>
<evidence type="ECO:0000259" key="1">
    <source>
        <dbReference type="Pfam" id="PF18701"/>
    </source>
</evidence>
<evidence type="ECO:0000313" key="3">
    <source>
        <dbReference type="Proteomes" id="UP001356427"/>
    </source>
</evidence>
<name>A0AAN8KXM9_9TELE</name>
<organism evidence="2 3">
    <name type="scientific">Coregonus suidteri</name>
    <dbReference type="NCBI Taxonomy" id="861788"/>
    <lineage>
        <taxon>Eukaryota</taxon>
        <taxon>Metazoa</taxon>
        <taxon>Chordata</taxon>
        <taxon>Craniata</taxon>
        <taxon>Vertebrata</taxon>
        <taxon>Euteleostomi</taxon>
        <taxon>Actinopterygii</taxon>
        <taxon>Neopterygii</taxon>
        <taxon>Teleostei</taxon>
        <taxon>Protacanthopterygii</taxon>
        <taxon>Salmoniformes</taxon>
        <taxon>Salmonidae</taxon>
        <taxon>Coregoninae</taxon>
        <taxon>Coregonus</taxon>
    </lineage>
</organism>
<dbReference type="InterPro" id="IPR040676">
    <property type="entry name" value="DUF5641"/>
</dbReference>
<reference evidence="2 3" key="1">
    <citation type="submission" date="2021-04" db="EMBL/GenBank/DDBJ databases">
        <authorList>
            <person name="De Guttry C."/>
            <person name="Zahm M."/>
            <person name="Klopp C."/>
            <person name="Cabau C."/>
            <person name="Louis A."/>
            <person name="Berthelot C."/>
            <person name="Parey E."/>
            <person name="Roest Crollius H."/>
            <person name="Montfort J."/>
            <person name="Robinson-Rechavi M."/>
            <person name="Bucao C."/>
            <person name="Bouchez O."/>
            <person name="Gislard M."/>
            <person name="Lluch J."/>
            <person name="Milhes M."/>
            <person name="Lampietro C."/>
            <person name="Lopez Roques C."/>
            <person name="Donnadieu C."/>
            <person name="Braasch I."/>
            <person name="Desvignes T."/>
            <person name="Postlethwait J."/>
            <person name="Bobe J."/>
            <person name="Wedekind C."/>
            <person name="Guiguen Y."/>
        </authorList>
    </citation>
    <scope>NUCLEOTIDE SEQUENCE [LARGE SCALE GENOMIC DNA]</scope>
    <source>
        <strain evidence="2">Cs_M1</strain>
        <tissue evidence="2">Blood</tissue>
    </source>
</reference>
<evidence type="ECO:0000313" key="2">
    <source>
        <dbReference type="EMBL" id="KAK6299833.1"/>
    </source>
</evidence>
<protein>
    <recommendedName>
        <fullName evidence="1">DUF5641 domain-containing protein</fullName>
    </recommendedName>
</protein>
<accession>A0AAN8KXM9</accession>
<dbReference type="Pfam" id="PF18701">
    <property type="entry name" value="DUF5641"/>
    <property type="match status" value="1"/>
</dbReference>